<name>A0A1G8XQZ2_9BACT</name>
<evidence type="ECO:0000313" key="2">
    <source>
        <dbReference type="EMBL" id="SDJ92893.1"/>
    </source>
</evidence>
<dbReference type="AlphaFoldDB" id="A0A1G8XQZ2"/>
<keyword evidence="3" id="KW-1185">Reference proteome</keyword>
<keyword evidence="1" id="KW-0732">Signal</keyword>
<evidence type="ECO:0008006" key="4">
    <source>
        <dbReference type="Google" id="ProtNLM"/>
    </source>
</evidence>
<protein>
    <recommendedName>
        <fullName evidence="4">Cytochrome b562</fullName>
    </recommendedName>
</protein>
<proteinExistence type="predicted"/>
<dbReference type="Proteomes" id="UP000198510">
    <property type="component" value="Unassembled WGS sequence"/>
</dbReference>
<evidence type="ECO:0000313" key="3">
    <source>
        <dbReference type="Proteomes" id="UP000198510"/>
    </source>
</evidence>
<feature type="chain" id="PRO_5011747281" description="Cytochrome b562" evidence="1">
    <location>
        <begin position="20"/>
        <end position="130"/>
    </location>
</feature>
<sequence>MKYLLAVAFCLLFQAATFAQDQPEWKEMQAFHKVMAQTFHPAEEGNMQPIKTRVDELVKAAVAWQRAPLPQGYNEAVSESLDALVTTAKKLRKTVRTEASDEEIFADLDDLHERFHEVQEKCHDGEEHTH</sequence>
<organism evidence="2 3">
    <name type="scientific">Catalinimonas alkaloidigena</name>
    <dbReference type="NCBI Taxonomy" id="1075417"/>
    <lineage>
        <taxon>Bacteria</taxon>
        <taxon>Pseudomonadati</taxon>
        <taxon>Bacteroidota</taxon>
        <taxon>Cytophagia</taxon>
        <taxon>Cytophagales</taxon>
        <taxon>Catalimonadaceae</taxon>
        <taxon>Catalinimonas</taxon>
    </lineage>
</organism>
<evidence type="ECO:0000256" key="1">
    <source>
        <dbReference type="SAM" id="SignalP"/>
    </source>
</evidence>
<dbReference type="STRING" id="1075417.SAMN05421823_101448"/>
<accession>A0A1G8XQZ2</accession>
<gene>
    <name evidence="2" type="ORF">SAMN05421823_101448</name>
</gene>
<reference evidence="2 3" key="1">
    <citation type="submission" date="2016-10" db="EMBL/GenBank/DDBJ databases">
        <authorList>
            <person name="de Groot N.N."/>
        </authorList>
    </citation>
    <scope>NUCLEOTIDE SEQUENCE [LARGE SCALE GENOMIC DNA]</scope>
    <source>
        <strain evidence="2 3">DSM 25186</strain>
    </source>
</reference>
<dbReference type="OrthoDB" id="9803764at2"/>
<dbReference type="RefSeq" id="WP_089678485.1">
    <property type="nucleotide sequence ID" value="NZ_FNFO01000001.1"/>
</dbReference>
<dbReference type="EMBL" id="FNFO01000001">
    <property type="protein sequence ID" value="SDJ92893.1"/>
    <property type="molecule type" value="Genomic_DNA"/>
</dbReference>
<feature type="signal peptide" evidence="1">
    <location>
        <begin position="1"/>
        <end position="19"/>
    </location>
</feature>